<dbReference type="Ensembl" id="ENSZALT00000020355.1">
    <property type="protein sequence ID" value="ENSZALP00000015060.1"/>
    <property type="gene ID" value="ENSZALG00000012425.1"/>
</dbReference>
<name>A0A8D2N1E7_ZONAL</name>
<evidence type="ECO:0000313" key="2">
    <source>
        <dbReference type="Ensembl" id="ENSZALP00000015060.1"/>
    </source>
</evidence>
<organism evidence="2 3">
    <name type="scientific">Zonotrichia albicollis</name>
    <name type="common">White-throated sparrow</name>
    <name type="synonym">Fringilla albicollis</name>
    <dbReference type="NCBI Taxonomy" id="44394"/>
    <lineage>
        <taxon>Eukaryota</taxon>
        <taxon>Metazoa</taxon>
        <taxon>Chordata</taxon>
        <taxon>Craniata</taxon>
        <taxon>Vertebrata</taxon>
        <taxon>Euteleostomi</taxon>
        <taxon>Archelosauria</taxon>
        <taxon>Archosauria</taxon>
        <taxon>Dinosauria</taxon>
        <taxon>Saurischia</taxon>
        <taxon>Theropoda</taxon>
        <taxon>Coelurosauria</taxon>
        <taxon>Aves</taxon>
        <taxon>Neognathae</taxon>
        <taxon>Neoaves</taxon>
        <taxon>Telluraves</taxon>
        <taxon>Australaves</taxon>
        <taxon>Passeriformes</taxon>
        <taxon>Passerellidae</taxon>
        <taxon>Zonotrichia</taxon>
    </lineage>
</organism>
<proteinExistence type="predicted"/>
<dbReference type="Proteomes" id="UP000694413">
    <property type="component" value="Unassembled WGS sequence"/>
</dbReference>
<reference evidence="2" key="2">
    <citation type="submission" date="2025-09" db="UniProtKB">
        <authorList>
            <consortium name="Ensembl"/>
        </authorList>
    </citation>
    <scope>IDENTIFICATION</scope>
</reference>
<reference evidence="2" key="1">
    <citation type="submission" date="2025-08" db="UniProtKB">
        <authorList>
            <consortium name="Ensembl"/>
        </authorList>
    </citation>
    <scope>IDENTIFICATION</scope>
</reference>
<evidence type="ECO:0000256" key="1">
    <source>
        <dbReference type="SAM" id="MobiDB-lite"/>
    </source>
</evidence>
<sequence length="91" mass="10614">VHQQILQFYVTLYIQLAQEFKSFPASSGTRRVSQSGGFTRDGENKHSFLLLIPTHPELEDDLRALRCSDSDEYLQHYSARWFPYCWSQAVT</sequence>
<evidence type="ECO:0000313" key="3">
    <source>
        <dbReference type="Proteomes" id="UP000694413"/>
    </source>
</evidence>
<dbReference type="AlphaFoldDB" id="A0A8D2N1E7"/>
<keyword evidence="3" id="KW-1185">Reference proteome</keyword>
<feature type="compositionally biased region" description="Polar residues" evidence="1">
    <location>
        <begin position="24"/>
        <end position="37"/>
    </location>
</feature>
<feature type="region of interest" description="Disordered" evidence="1">
    <location>
        <begin position="24"/>
        <end position="43"/>
    </location>
</feature>
<accession>A0A8D2N1E7</accession>
<protein>
    <submittedName>
        <fullName evidence="2">Uncharacterized protein</fullName>
    </submittedName>
</protein>